<dbReference type="RefSeq" id="WP_008277531.1">
    <property type="nucleotide sequence ID" value="NZ_AAXW01000046.1"/>
</dbReference>
<gene>
    <name evidence="3" type="ORF">CY0110_30795</name>
</gene>
<dbReference type="AlphaFoldDB" id="A3IVX2"/>
<proteinExistence type="predicted"/>
<dbReference type="Proteomes" id="UP000003781">
    <property type="component" value="Unassembled WGS sequence"/>
</dbReference>
<sequence length="100" mass="11566">MGLNDSEGLEQEIDKMLDKVEQKIRQVKELNRPALDALDKQEIEQRLITLEQRDESDKKAMQAQLRSLESQLNLLNQRLYIVLLVLLVICGLFALFSDLV</sequence>
<accession>A3IVX2</accession>
<keyword evidence="1" id="KW-0175">Coiled coil</keyword>
<name>A3IVX2_9CHRO</name>
<keyword evidence="2" id="KW-1133">Transmembrane helix</keyword>
<protein>
    <submittedName>
        <fullName evidence="3">Uncharacterized protein</fullName>
    </submittedName>
</protein>
<organism evidence="3 4">
    <name type="scientific">Crocosphaera chwakensis CCY0110</name>
    <dbReference type="NCBI Taxonomy" id="391612"/>
    <lineage>
        <taxon>Bacteria</taxon>
        <taxon>Bacillati</taxon>
        <taxon>Cyanobacteriota</taxon>
        <taxon>Cyanophyceae</taxon>
        <taxon>Oscillatoriophycideae</taxon>
        <taxon>Chroococcales</taxon>
        <taxon>Aphanothecaceae</taxon>
        <taxon>Crocosphaera</taxon>
        <taxon>Crocosphaera chwakensis</taxon>
    </lineage>
</organism>
<evidence type="ECO:0000313" key="3">
    <source>
        <dbReference type="EMBL" id="EAZ89358.1"/>
    </source>
</evidence>
<feature type="coiled-coil region" evidence="1">
    <location>
        <begin position="6"/>
        <end position="78"/>
    </location>
</feature>
<reference evidence="3 4" key="1">
    <citation type="submission" date="2007-03" db="EMBL/GenBank/DDBJ databases">
        <authorList>
            <person name="Stal L."/>
            <person name="Ferriera S."/>
            <person name="Johnson J."/>
            <person name="Kravitz S."/>
            <person name="Beeson K."/>
            <person name="Sutton G."/>
            <person name="Rogers Y.-H."/>
            <person name="Friedman R."/>
            <person name="Frazier M."/>
            <person name="Venter J.C."/>
        </authorList>
    </citation>
    <scope>NUCLEOTIDE SEQUENCE [LARGE SCALE GENOMIC DNA]</scope>
    <source>
        <strain evidence="3 4">CCY0110</strain>
    </source>
</reference>
<dbReference type="EMBL" id="AAXW01000046">
    <property type="protein sequence ID" value="EAZ89358.1"/>
    <property type="molecule type" value="Genomic_DNA"/>
</dbReference>
<keyword evidence="2" id="KW-0812">Transmembrane</keyword>
<keyword evidence="4" id="KW-1185">Reference proteome</keyword>
<feature type="transmembrane region" description="Helical" evidence="2">
    <location>
        <begin position="79"/>
        <end position="97"/>
    </location>
</feature>
<evidence type="ECO:0000256" key="1">
    <source>
        <dbReference type="SAM" id="Coils"/>
    </source>
</evidence>
<keyword evidence="2" id="KW-0472">Membrane</keyword>
<evidence type="ECO:0000256" key="2">
    <source>
        <dbReference type="SAM" id="Phobius"/>
    </source>
</evidence>
<comment type="caution">
    <text evidence="3">The sequence shown here is derived from an EMBL/GenBank/DDBJ whole genome shotgun (WGS) entry which is preliminary data.</text>
</comment>
<evidence type="ECO:0000313" key="4">
    <source>
        <dbReference type="Proteomes" id="UP000003781"/>
    </source>
</evidence>